<organism evidence="1 2">
    <name type="scientific">Denitratisoma oestradiolicum</name>
    <dbReference type="NCBI Taxonomy" id="311182"/>
    <lineage>
        <taxon>Bacteria</taxon>
        <taxon>Pseudomonadati</taxon>
        <taxon>Pseudomonadota</taxon>
        <taxon>Betaproteobacteria</taxon>
        <taxon>Nitrosomonadales</taxon>
        <taxon>Sterolibacteriaceae</taxon>
        <taxon>Denitratisoma</taxon>
    </lineage>
</organism>
<protein>
    <submittedName>
        <fullName evidence="1">Uncharacterized protein</fullName>
    </submittedName>
</protein>
<evidence type="ECO:0000313" key="1">
    <source>
        <dbReference type="EMBL" id="CAB1368986.1"/>
    </source>
</evidence>
<dbReference type="AlphaFoldDB" id="A0A6S6YMM0"/>
<evidence type="ECO:0000313" key="2">
    <source>
        <dbReference type="Proteomes" id="UP000515733"/>
    </source>
</evidence>
<name>A0A6S6YMM0_9PROT</name>
<keyword evidence="2" id="KW-1185">Reference proteome</keyword>
<proteinExistence type="predicted"/>
<sequence>MGQSMRSDPMEAPYSVRSSPRIAGVDCEAPPADLGRISPMSVEVETYRLKFILRISKNMQHPKSIQIGHISNTGYPQVACRWRSYPREICLTAEFSWIVDRLGDLRRHEILPT</sequence>
<accession>A0A6S6YMM0</accession>
<gene>
    <name evidence="1" type="ORF">DENOEST_1821</name>
</gene>
<dbReference type="KEGG" id="doe:DENOEST_1821"/>
<dbReference type="Proteomes" id="UP000515733">
    <property type="component" value="Chromosome"/>
</dbReference>
<reference evidence="1 2" key="1">
    <citation type="submission" date="2020-03" db="EMBL/GenBank/DDBJ databases">
        <authorList>
            <consortium name="Genoscope - CEA"/>
            <person name="William W."/>
        </authorList>
    </citation>
    <scope>NUCLEOTIDE SEQUENCE [LARGE SCALE GENOMIC DNA]</scope>
    <source>
        <strain evidence="2">DSM 16959</strain>
    </source>
</reference>
<dbReference type="EMBL" id="LR778301">
    <property type="protein sequence ID" value="CAB1368986.1"/>
    <property type="molecule type" value="Genomic_DNA"/>
</dbReference>